<dbReference type="PROSITE" id="PS51455">
    <property type="entry name" value="PIPK"/>
    <property type="match status" value="1"/>
</dbReference>
<dbReference type="SMART" id="SM00330">
    <property type="entry name" value="PIPKc"/>
    <property type="match status" value="1"/>
</dbReference>
<feature type="domain" description="PIPK" evidence="8">
    <location>
        <begin position="2143"/>
        <end position="2466"/>
    </location>
</feature>
<dbReference type="Pfam" id="PF00118">
    <property type="entry name" value="Cpn60_TCP1"/>
    <property type="match status" value="1"/>
</dbReference>
<dbReference type="Proteomes" id="UP001151518">
    <property type="component" value="Unassembled WGS sequence"/>
</dbReference>
<gene>
    <name evidence="9" type="primary">MDM12_2</name>
    <name evidence="9" type="ORF">GGI25_005200</name>
</gene>
<dbReference type="Pfam" id="PF01504">
    <property type="entry name" value="PIP5K"/>
    <property type="match status" value="1"/>
</dbReference>
<evidence type="ECO:0000256" key="2">
    <source>
        <dbReference type="ARBA" id="ARBA00022679"/>
    </source>
</evidence>
<feature type="compositionally biased region" description="Polar residues" evidence="7">
    <location>
        <begin position="78"/>
        <end position="93"/>
    </location>
</feature>
<evidence type="ECO:0000259" key="8">
    <source>
        <dbReference type="PROSITE" id="PS51455"/>
    </source>
</evidence>
<feature type="compositionally biased region" description="Polar residues" evidence="7">
    <location>
        <begin position="1587"/>
        <end position="1598"/>
    </location>
</feature>
<evidence type="ECO:0000313" key="10">
    <source>
        <dbReference type="Proteomes" id="UP001151518"/>
    </source>
</evidence>
<dbReference type="InterPro" id="IPR044769">
    <property type="entry name" value="PIKfyve_PIPKc"/>
</dbReference>
<dbReference type="InterPro" id="IPR027484">
    <property type="entry name" value="PInositol-4-P-5-kinase_N"/>
</dbReference>
<feature type="compositionally biased region" description="Low complexity" evidence="7">
    <location>
        <begin position="1396"/>
        <end position="1409"/>
    </location>
</feature>
<feature type="region of interest" description="Disordered" evidence="7">
    <location>
        <begin position="2149"/>
        <end position="2176"/>
    </location>
</feature>
<comment type="caution">
    <text evidence="9">The sequence shown here is derived from an EMBL/GenBank/DDBJ whole genome shotgun (WGS) entry which is preliminary data.</text>
</comment>
<keyword evidence="4 6" id="KW-0418">Kinase</keyword>
<protein>
    <recommendedName>
        <fullName evidence="1">1-phosphatidylinositol-3-phosphate 5-kinase</fullName>
        <ecNumber evidence="1">2.7.1.150</ecNumber>
    </recommendedName>
</protein>
<feature type="compositionally biased region" description="Polar residues" evidence="7">
    <location>
        <begin position="1180"/>
        <end position="1196"/>
    </location>
</feature>
<dbReference type="GO" id="GO:0046854">
    <property type="term" value="P:phosphatidylinositol phosphate biosynthetic process"/>
    <property type="evidence" value="ECO:0007669"/>
    <property type="project" value="TreeGrafter"/>
</dbReference>
<dbReference type="Gene3D" id="3.30.810.10">
    <property type="entry name" value="2-Layer Sandwich"/>
    <property type="match status" value="1"/>
</dbReference>
<dbReference type="OrthoDB" id="158357at2759"/>
<evidence type="ECO:0000256" key="4">
    <source>
        <dbReference type="ARBA" id="ARBA00022777"/>
    </source>
</evidence>
<keyword evidence="3 6" id="KW-0547">Nucleotide-binding</keyword>
<dbReference type="InterPro" id="IPR002423">
    <property type="entry name" value="Cpn60/GroEL/TCP-1"/>
</dbReference>
<keyword evidence="5 6" id="KW-0067">ATP-binding</keyword>
<dbReference type="Gene3D" id="3.30.800.10">
    <property type="entry name" value="Phosphatidylinositol Phosphate Kinase II Beta"/>
    <property type="match status" value="1"/>
</dbReference>
<dbReference type="InterPro" id="IPR002498">
    <property type="entry name" value="PInositol-4-P-4/5-kinase_core"/>
</dbReference>
<feature type="region of interest" description="Disordered" evidence="7">
    <location>
        <begin position="1262"/>
        <end position="1289"/>
    </location>
</feature>
<evidence type="ECO:0000313" key="9">
    <source>
        <dbReference type="EMBL" id="KAJ2672273.1"/>
    </source>
</evidence>
<dbReference type="GO" id="GO:0000329">
    <property type="term" value="C:fungal-type vacuole membrane"/>
    <property type="evidence" value="ECO:0007669"/>
    <property type="project" value="TreeGrafter"/>
</dbReference>
<feature type="region of interest" description="Disordered" evidence="7">
    <location>
        <begin position="1827"/>
        <end position="1877"/>
    </location>
</feature>
<feature type="region of interest" description="Disordered" evidence="7">
    <location>
        <begin position="1584"/>
        <end position="1610"/>
    </location>
</feature>
<dbReference type="InterPro" id="IPR027483">
    <property type="entry name" value="PInositol-4-P-4/5-kinase_C_sf"/>
</dbReference>
<feature type="compositionally biased region" description="Low complexity" evidence="7">
    <location>
        <begin position="1453"/>
        <end position="1463"/>
    </location>
</feature>
<dbReference type="FunFam" id="3.50.7.10:FF:000007">
    <property type="entry name" value="1-phosphatidylinositol 3-phosphate 5-kinase isoform X1"/>
    <property type="match status" value="1"/>
</dbReference>
<feature type="compositionally biased region" description="Polar residues" evidence="7">
    <location>
        <begin position="1625"/>
        <end position="1643"/>
    </location>
</feature>
<dbReference type="InterPro" id="IPR027409">
    <property type="entry name" value="GroEL-like_apical_dom_sf"/>
</dbReference>
<dbReference type="EC" id="2.7.1.150" evidence="1"/>
<feature type="compositionally biased region" description="Low complexity" evidence="7">
    <location>
        <begin position="1266"/>
        <end position="1282"/>
    </location>
</feature>
<dbReference type="GO" id="GO:0000285">
    <property type="term" value="F:1-phosphatidylinositol-3-phosphate 5-kinase activity"/>
    <property type="evidence" value="ECO:0007669"/>
    <property type="project" value="UniProtKB-EC"/>
</dbReference>
<evidence type="ECO:0000256" key="5">
    <source>
        <dbReference type="ARBA" id="ARBA00022840"/>
    </source>
</evidence>
<feature type="compositionally biased region" description="Low complexity" evidence="7">
    <location>
        <begin position="1197"/>
        <end position="1208"/>
    </location>
</feature>
<feature type="region of interest" description="Disordered" evidence="7">
    <location>
        <begin position="1"/>
        <end position="93"/>
    </location>
</feature>
<feature type="region of interest" description="Disordered" evidence="7">
    <location>
        <begin position="1180"/>
        <end position="1208"/>
    </location>
</feature>
<feature type="compositionally biased region" description="Low complexity" evidence="7">
    <location>
        <begin position="59"/>
        <end position="77"/>
    </location>
</feature>
<dbReference type="Gene3D" id="3.50.7.10">
    <property type="entry name" value="GroEL"/>
    <property type="match status" value="1"/>
</dbReference>
<dbReference type="PANTHER" id="PTHR45748">
    <property type="entry name" value="1-PHOSPHATIDYLINOSITOL 3-PHOSPHATE 5-KINASE-RELATED"/>
    <property type="match status" value="1"/>
</dbReference>
<sequence length="2482" mass="275576">MFGGWQAAKPGKEDSETPGQQQHKPSTSRNRFLKSLYNRAKNANAPEKEAARHPLSTENNDIGSSSGTNGDTGDASSVLSHASSTNESYSRSTRTNYSMLGSIHRSEPQPTVELARPAPEVEFSRVADAVYPVLNPYVSPVSSVSLLSLRASQQQGRPDLIATPSILSSSSRAGSSLATGTGMGNMSGYFSGRSGNPLSGAGLNSSGIDDSMHGANALQTSLFGFVPAHMQPFSHFDDERNVPFRANAVEIAAQDDKHECAFLPNDHGLPGSGGAGGNDYMRQSILNQLLDQLHPTKTFNTIALNANSDREDQGKLQPTIAVSSHIYNELSSITDFNQQARVRVDDIKIGKVMAQFPLQHVQVIIRQLLDEIEVSENRGWDDMVLRLVANAVARVRPNVHGGDKMDLRNYVRIKRIPGASPQDSQYVEGLVFTRNLAHRRMPRFLKSPRIMLLTLPLEYSDNTQTQGSRYVSFDGELRMQQGFTEKLIQRISSAAPDLVFTEKLAPRHVLEGLMRNNIAVAHGIKRSVIRAIARCTGADVVTSMSKFSDYPRIGTCRSLVVQTYEDSSFPEFRKSFIFLDGCNEELGGTIVLRGESFTKLGEIKQVVDLVVCLTYSMFLETALLSNEYVLAAPGKYELSWSDTAGAMVKASAETTKPEDESLALEALNEYNIVLSSSPCVHIPPPHVLVCMREKELAIRAITEKFNKMSTARKESALPTPADLFGGASGSTGVSFLVSRQQSAASANRMRQQYESEIALHESYIREGKQFLKSNPYAVSLWDYQGLMVAYMLTCRKHDYMMCVGPEYHLILYYDHNTDVTLGQYLEMCFDLERDCPSVNRRCAHPLYEHRHSYIHNKGKTEVTIDEFPCPVERLSGVMLMWGECKRCGKNTPVTKLSDETWRYSFGKYLETTFYNDTLRPRACICPHDAHQDYVRCFSLRNMVARFTHSSFLLWNIATPTTPLYFNVEVSIRLKDQEAAELRERLDKYYSSLISRLEAFPLDMVFEDKVEECRHVLSQMSVRAATEKVYFQQTLEQTLRNTHPADTLVIVVVYEALQGKVVEWNLRFSELAQTFIQLDATSSNRNAPKRINTNATAGEVGAATDLMSLTRTSTASVPSAAKKDEIDSLEVIDELHSAANHHHHPASIAGAELNANYAARFEMPRLGSSPLDDRLSYLTRESSSENLVNGSSNGSDTRSLVQSSSPQLPLRSRLHRRLSMEMMKRERERQEKFQEKVRRNADNFDNRGNKYVRNLQKGSGLALAQMQGYSGDRSQGQSQQQTQLEPTERQLRHVTSGVAIGRYLTTRLIGGIATDVDDTVRIPQQPEFPELRGRKEKIKLKYTADYNNRRVQPLLDMLRKPSGLGLRSDAGTGITEDQPKENVTVAPSRIPGIRSLQQQQPKQQPQQPNPHASSRPLSSFGRPPNPGNSNIPRPPNIRGRAVSPTADDPQRPISASSAATSKASIDGDDSTSRNSSNVFLRLAKRLNSAKGQSSNSGVFGTVPRKMNLLLPAAAQYMSQSSRRIAGPSTQETTSKPQASVDEASRKPTPPRRHSYQFPPGSQPSVRSTDVSWHVSMHDRDDDLEEEQFISSKTPSTAIPGSSRYDIGEYGDHDRWQPHSLLRHRSATVSQVPSKAGPSRNSAGSSRPDERTLSPSSWRPPPASPHHHREVSTSDTSLGAQLYEQEPVKHERKASMTSRASSIIPSITRRLGLGFGFRSSQHRSLGGNEGHRESGQTSDGEASSVGDVQGKQRVVSAGNSDNRRSRAPIPPQLAADHNQAQRQTHKLLPRKLSDANRRSLTLSNAQNQATNGSYGGRFVELDVSSDSASISIDSSNESDDYADSGITNQMSYPRDILRTPPGRRNRSNRNSYAHDSADEHFPLAGSLEAQTDLVMSSPMRTLQRSTLANENMASSATDSEDGSRLGVRRFLESSSRYMHPRLHRDSSTEDDEFDNHEPDLHFGQSDASSDEETEAIGAVQDASSAVSYLQSVIAEGNRIPAAQSNNALSHDSSVTSVSAITNTGLLSEKMGLIESGLDTGAGGNSGVSDSTAAATMPQENLNTLWKAISNLLMISGSSQLFQIGLDLVYPLDPTEHVVAGSPVIVRETEPSSIIAFTLMAKEYRTKLHDIFETARNEPEDANMKYEQDAANAANDADQDSDGGELRAKSPANEFDRPSQIVDEDTVIERVLLRSSRHHLPFQFIAGQTKFVCRVYYAPQFEALRRCYGCEDSYTESLSRCMAYDAKGGKSGSAFLHTHDKRFVIKQVSKAESAAFLKFAPSYFDYSYSTYRTGMRTMLVKIFGFCRVSYRSATTGKSVKMNVIIMENLFYERECARVYDLKGSERNRLVDETGTNAVFQDENLIRYIRENPICVSQQTKSYLHDAIWNDTLFLSMMNVMDYSLLIGFDKKNKELVVGIVDFIRTFTWDKKLESWVKEAGILGGGGKGPTIVSPKQYKTRFRKAMERYFLMVPDMFTALRVEDED</sequence>
<dbReference type="FunFam" id="3.30.810.10:FF:000001">
    <property type="entry name" value="1-phosphatidylinositol 3-phosphate 5-kinase FAB1"/>
    <property type="match status" value="1"/>
</dbReference>
<feature type="compositionally biased region" description="Polar residues" evidence="7">
    <location>
        <begin position="17"/>
        <end position="30"/>
    </location>
</feature>
<organism evidence="9 10">
    <name type="scientific">Coemansia spiralis</name>
    <dbReference type="NCBI Taxonomy" id="417178"/>
    <lineage>
        <taxon>Eukaryota</taxon>
        <taxon>Fungi</taxon>
        <taxon>Fungi incertae sedis</taxon>
        <taxon>Zoopagomycota</taxon>
        <taxon>Kickxellomycotina</taxon>
        <taxon>Kickxellomycetes</taxon>
        <taxon>Kickxellales</taxon>
        <taxon>Kickxellaceae</taxon>
        <taxon>Coemansia</taxon>
    </lineage>
</organism>
<dbReference type="CDD" id="cd17300">
    <property type="entry name" value="PIPKc_PIKfyve"/>
    <property type="match status" value="1"/>
</dbReference>
<proteinExistence type="predicted"/>
<dbReference type="SUPFAM" id="SSF54849">
    <property type="entry name" value="GroEL-intermediate domain like"/>
    <property type="match status" value="1"/>
</dbReference>
<evidence type="ECO:0000256" key="6">
    <source>
        <dbReference type="PROSITE-ProRule" id="PRU00781"/>
    </source>
</evidence>
<keyword evidence="2 6" id="KW-0808">Transferase</keyword>
<evidence type="ECO:0000256" key="1">
    <source>
        <dbReference type="ARBA" id="ARBA00012009"/>
    </source>
</evidence>
<feature type="region of interest" description="Disordered" evidence="7">
    <location>
        <begin position="1395"/>
        <end position="1473"/>
    </location>
</feature>
<dbReference type="SUPFAM" id="SSF56104">
    <property type="entry name" value="SAICAR synthase-like"/>
    <property type="match status" value="1"/>
</dbReference>
<dbReference type="PANTHER" id="PTHR45748:SF7">
    <property type="entry name" value="1-PHOSPHATIDYLINOSITOL 3-PHOSPHATE 5-KINASE-RELATED"/>
    <property type="match status" value="1"/>
</dbReference>
<dbReference type="InterPro" id="IPR027410">
    <property type="entry name" value="TCP-1-like_intermed_sf"/>
</dbReference>
<dbReference type="GO" id="GO:0010008">
    <property type="term" value="C:endosome membrane"/>
    <property type="evidence" value="ECO:0007669"/>
    <property type="project" value="TreeGrafter"/>
</dbReference>
<feature type="compositionally biased region" description="Polar residues" evidence="7">
    <location>
        <begin position="1518"/>
        <end position="1536"/>
    </location>
</feature>
<feature type="region of interest" description="Disordered" evidence="7">
    <location>
        <begin position="1518"/>
        <end position="1569"/>
    </location>
</feature>
<evidence type="ECO:0000256" key="3">
    <source>
        <dbReference type="ARBA" id="ARBA00022741"/>
    </source>
</evidence>
<reference evidence="9" key="1">
    <citation type="submission" date="2022-07" db="EMBL/GenBank/DDBJ databases">
        <title>Phylogenomic reconstructions and comparative analyses of Kickxellomycotina fungi.</title>
        <authorList>
            <person name="Reynolds N.K."/>
            <person name="Stajich J.E."/>
            <person name="Barry K."/>
            <person name="Grigoriev I.V."/>
            <person name="Crous P."/>
            <person name="Smith M.E."/>
        </authorList>
    </citation>
    <scope>NUCLEOTIDE SEQUENCE</scope>
    <source>
        <strain evidence="9">NRRL 3115</strain>
    </source>
</reference>
<name>A0A9W8G521_9FUNG</name>
<evidence type="ECO:0000256" key="7">
    <source>
        <dbReference type="SAM" id="MobiDB-lite"/>
    </source>
</evidence>
<feature type="region of interest" description="Disordered" evidence="7">
    <location>
        <begin position="1936"/>
        <end position="1975"/>
    </location>
</feature>
<dbReference type="EMBL" id="JANBTW010000086">
    <property type="protein sequence ID" value="KAJ2672273.1"/>
    <property type="molecule type" value="Genomic_DNA"/>
</dbReference>
<dbReference type="SUPFAM" id="SSF52029">
    <property type="entry name" value="GroEL apical domain-like"/>
    <property type="match status" value="1"/>
</dbReference>
<dbReference type="GO" id="GO:0005524">
    <property type="term" value="F:ATP binding"/>
    <property type="evidence" value="ECO:0007669"/>
    <property type="project" value="UniProtKB-UniRule"/>
</dbReference>
<feature type="region of interest" description="Disordered" evidence="7">
    <location>
        <begin position="1716"/>
        <end position="1790"/>
    </location>
</feature>
<accession>A0A9W8G521</accession>
<feature type="region of interest" description="Disordered" evidence="7">
    <location>
        <begin position="1623"/>
        <end position="1676"/>
    </location>
</feature>